<reference evidence="2" key="1">
    <citation type="submission" date="2018-05" db="EMBL/GenBank/DDBJ databases">
        <title>Genome Sequencing of selected type strains of the family Eggerthellaceae.</title>
        <authorList>
            <person name="Danylec N."/>
            <person name="Stoll D.A."/>
            <person name="Doetsch A."/>
            <person name="Huch M."/>
        </authorList>
    </citation>
    <scope>NUCLEOTIDE SEQUENCE [LARGE SCALE GENOMIC DNA]</scope>
    <source>
        <strain evidence="2">DSM 16106</strain>
    </source>
</reference>
<accession>A0A3N0BAH9</accession>
<gene>
    <name evidence="1" type="ORF">DMP08_07295</name>
</gene>
<dbReference type="AlphaFoldDB" id="A0A3N0BAH9"/>
<evidence type="ECO:0000313" key="1">
    <source>
        <dbReference type="EMBL" id="RNL43879.1"/>
    </source>
</evidence>
<comment type="caution">
    <text evidence="1">The sequence shown here is derived from an EMBL/GenBank/DDBJ whole genome shotgun (WGS) entry which is preliminary data.</text>
</comment>
<proteinExistence type="predicted"/>
<keyword evidence="2" id="KW-1185">Reference proteome</keyword>
<dbReference type="Proteomes" id="UP000278632">
    <property type="component" value="Unassembled WGS sequence"/>
</dbReference>
<organism evidence="1 2">
    <name type="scientific">Paraeggerthella hongkongensis</name>
    <dbReference type="NCBI Taxonomy" id="230658"/>
    <lineage>
        <taxon>Bacteria</taxon>
        <taxon>Bacillati</taxon>
        <taxon>Actinomycetota</taxon>
        <taxon>Coriobacteriia</taxon>
        <taxon>Eggerthellales</taxon>
        <taxon>Eggerthellaceae</taxon>
        <taxon>Paraeggerthella</taxon>
    </lineage>
</organism>
<dbReference type="EMBL" id="QICD01000012">
    <property type="protein sequence ID" value="RNL43879.1"/>
    <property type="molecule type" value="Genomic_DNA"/>
</dbReference>
<name>A0A3N0BAH9_9ACTN</name>
<sequence>MQARACAARLRLAACALAERARLVGHRRVSSPICDQARRRISVACVRFLAIGGVRSHAAPHALNRSRLGELRPMGPVRSAVLDCAANRAFAG</sequence>
<protein>
    <submittedName>
        <fullName evidence="1">Uncharacterized protein</fullName>
    </submittedName>
</protein>
<evidence type="ECO:0000313" key="2">
    <source>
        <dbReference type="Proteomes" id="UP000278632"/>
    </source>
</evidence>